<dbReference type="InterPro" id="IPR006083">
    <property type="entry name" value="PRK/URK"/>
</dbReference>
<dbReference type="GO" id="GO:0005524">
    <property type="term" value="F:ATP binding"/>
    <property type="evidence" value="ECO:0007669"/>
    <property type="project" value="InterPro"/>
</dbReference>
<dbReference type="RefSeq" id="WP_168053295.1">
    <property type="nucleotide sequence ID" value="NZ_JAAOZT010000002.1"/>
</dbReference>
<proteinExistence type="predicted"/>
<dbReference type="NCBIfam" id="NF006743">
    <property type="entry name" value="PRK09270.1-2"/>
    <property type="match status" value="1"/>
</dbReference>
<evidence type="ECO:0000313" key="3">
    <source>
        <dbReference type="Proteomes" id="UP000571084"/>
    </source>
</evidence>
<dbReference type="Proteomes" id="UP000571084">
    <property type="component" value="Unassembled WGS sequence"/>
</dbReference>
<sequence>MTTTKTLTMDACLAKLRERLTGGHRIILGVVGQPGSGKSTFSEALVAGLPGQAIAVPMDGFHLANSELDRLKRRDRKGAEDTFNSAGYVALLKRLRDQPSGEVVYAPEFRREFDEPIANAIAITPEIQCVITEGNYLLLDRGHWRQISGLLDATWYLDIPSEIRQERLIARHRQFGRDEQSARAWVSQTDEPNAVLIAATQGRADLIFNWSSSA</sequence>
<name>A0A840RL37_9BURK</name>
<comment type="caution">
    <text evidence="2">The sequence shown here is derived from an EMBL/GenBank/DDBJ whole genome shotgun (WGS) entry which is preliminary data.</text>
</comment>
<protein>
    <submittedName>
        <fullName evidence="2">Pantothenate kinase</fullName>
    </submittedName>
</protein>
<dbReference type="Pfam" id="PF00485">
    <property type="entry name" value="PRK"/>
    <property type="match status" value="1"/>
</dbReference>
<reference evidence="2 3" key="1">
    <citation type="submission" date="2020-08" db="EMBL/GenBank/DDBJ databases">
        <title>Genomic Encyclopedia of Type Strains, Phase IV (KMG-IV): sequencing the most valuable type-strain genomes for metagenomic binning, comparative biology and taxonomic classification.</title>
        <authorList>
            <person name="Goeker M."/>
        </authorList>
    </citation>
    <scope>NUCLEOTIDE SEQUENCE [LARGE SCALE GENOMIC DNA]</scope>
    <source>
        <strain evidence="2 3">DSM 23240</strain>
    </source>
</reference>
<dbReference type="Gene3D" id="3.40.50.300">
    <property type="entry name" value="P-loop containing nucleotide triphosphate hydrolases"/>
    <property type="match status" value="2"/>
</dbReference>
<dbReference type="GO" id="GO:0016301">
    <property type="term" value="F:kinase activity"/>
    <property type="evidence" value="ECO:0007669"/>
    <property type="project" value="UniProtKB-KW"/>
</dbReference>
<gene>
    <name evidence="2" type="ORF">HNR39_000787</name>
</gene>
<dbReference type="InterPro" id="IPR027417">
    <property type="entry name" value="P-loop_NTPase"/>
</dbReference>
<evidence type="ECO:0000259" key="1">
    <source>
        <dbReference type="Pfam" id="PF00485"/>
    </source>
</evidence>
<keyword evidence="2" id="KW-0418">Kinase</keyword>
<accession>A0A840RL37</accession>
<keyword evidence="2" id="KW-0808">Transferase</keyword>
<dbReference type="EMBL" id="JACHHQ010000001">
    <property type="protein sequence ID" value="MBB5198977.1"/>
    <property type="molecule type" value="Genomic_DNA"/>
</dbReference>
<evidence type="ECO:0000313" key="2">
    <source>
        <dbReference type="EMBL" id="MBB5198977.1"/>
    </source>
</evidence>
<dbReference type="SUPFAM" id="SSF52540">
    <property type="entry name" value="P-loop containing nucleoside triphosphate hydrolases"/>
    <property type="match status" value="1"/>
</dbReference>
<keyword evidence="3" id="KW-1185">Reference proteome</keyword>
<dbReference type="PANTHER" id="PTHR10285">
    <property type="entry name" value="URIDINE KINASE"/>
    <property type="match status" value="1"/>
</dbReference>
<dbReference type="AlphaFoldDB" id="A0A840RL37"/>
<feature type="domain" description="Phosphoribulokinase/uridine kinase" evidence="1">
    <location>
        <begin position="27"/>
        <end position="209"/>
    </location>
</feature>
<organism evidence="2 3">
    <name type="scientific">Glaciimonas immobilis</name>
    <dbReference type="NCBI Taxonomy" id="728004"/>
    <lineage>
        <taxon>Bacteria</taxon>
        <taxon>Pseudomonadati</taxon>
        <taxon>Pseudomonadota</taxon>
        <taxon>Betaproteobacteria</taxon>
        <taxon>Burkholderiales</taxon>
        <taxon>Oxalobacteraceae</taxon>
        <taxon>Glaciimonas</taxon>
    </lineage>
</organism>